<evidence type="ECO:0000313" key="1">
    <source>
        <dbReference type="EMBL" id="BAF39414.1"/>
    </source>
</evidence>
<name>A1A131_BIFAA</name>
<organism evidence="1 2">
    <name type="scientific">Bifidobacterium adolescentis (strain ATCC 15703 / DSM 20083 / NCTC 11814 / E194a)</name>
    <dbReference type="NCBI Taxonomy" id="367928"/>
    <lineage>
        <taxon>Bacteria</taxon>
        <taxon>Bacillati</taxon>
        <taxon>Actinomycetota</taxon>
        <taxon>Actinomycetes</taxon>
        <taxon>Bifidobacteriales</taxon>
        <taxon>Bifidobacteriaceae</taxon>
        <taxon>Bifidobacterium</taxon>
    </lineage>
</organism>
<reference evidence="1 2" key="1">
    <citation type="submission" date="2006-12" db="EMBL/GenBank/DDBJ databases">
        <title>Bifidobacterium adolescentis complete genome sequence.</title>
        <authorList>
            <person name="Suzuki T."/>
            <person name="Tsuda Y."/>
            <person name="Kanou N."/>
            <person name="Inoue T."/>
            <person name="Kumazaki K."/>
            <person name="Nagano S."/>
            <person name="Hirai S."/>
            <person name="Tanaka K."/>
            <person name="Watanabe K."/>
        </authorList>
    </citation>
    <scope>NUCLEOTIDE SEQUENCE [LARGE SCALE GENOMIC DNA]</scope>
    <source>
        <strain evidence="2">ATCC 15703 / DSM 20083 / NCTC 11814 / E194a</strain>
    </source>
</reference>
<keyword evidence="2" id="KW-1185">Reference proteome</keyword>
<accession>A1A131</accession>
<evidence type="ECO:0000313" key="2">
    <source>
        <dbReference type="Proteomes" id="UP000008702"/>
    </source>
</evidence>
<dbReference type="HOGENOM" id="CLU_1341106_0_0_11"/>
<gene>
    <name evidence="1" type="ordered locus">BAD_0633</name>
</gene>
<protein>
    <submittedName>
        <fullName evidence="1">Uncharacterized protein</fullName>
    </submittedName>
</protein>
<dbReference type="KEGG" id="bad:BAD_0633"/>
<proteinExistence type="predicted"/>
<dbReference type="EMBL" id="AP009256">
    <property type="protein sequence ID" value="BAF39414.1"/>
    <property type="molecule type" value="Genomic_DNA"/>
</dbReference>
<sequence>MVGPGHTQVTVTPVPRNSWATASDSERTNAFDAKYIAMYGPAIIEATDEIFKILPCPLARMSRPYRYVNSASACMLSCIISFCRFQSASRKSVQSAKPALLTRWSTAIPCDVVKSWSFFGAFASLRSMANVTTCTPKRCSSLVFTMSSRSWLRAVITRSCPSAANSAASSRPMPPDAPVMSAYPMPTPSFWSYLAYEWRIRGSA</sequence>
<dbReference type="STRING" id="367928.BAD_0633"/>
<dbReference type="Proteomes" id="UP000008702">
    <property type="component" value="Chromosome"/>
</dbReference>
<dbReference type="AlphaFoldDB" id="A1A131"/>